<name>A0A165CWV0_9BASI</name>
<reference evidence="1 2" key="1">
    <citation type="journal article" date="2016" name="Mol. Biol. Evol.">
        <title>Comparative Genomics of Early-Diverging Mushroom-Forming Fungi Provides Insights into the Origins of Lignocellulose Decay Capabilities.</title>
        <authorList>
            <person name="Nagy L.G."/>
            <person name="Riley R."/>
            <person name="Tritt A."/>
            <person name="Adam C."/>
            <person name="Daum C."/>
            <person name="Floudas D."/>
            <person name="Sun H."/>
            <person name="Yadav J.S."/>
            <person name="Pangilinan J."/>
            <person name="Larsson K.H."/>
            <person name="Matsuura K."/>
            <person name="Barry K."/>
            <person name="Labutti K."/>
            <person name="Kuo R."/>
            <person name="Ohm R.A."/>
            <person name="Bhattacharya S.S."/>
            <person name="Shirouzu T."/>
            <person name="Yoshinaga Y."/>
            <person name="Martin F.M."/>
            <person name="Grigoriev I.V."/>
            <person name="Hibbett D.S."/>
        </authorList>
    </citation>
    <scope>NUCLEOTIDE SEQUENCE [LARGE SCALE GENOMIC DNA]</scope>
    <source>
        <strain evidence="1 2">HHB12733</strain>
    </source>
</reference>
<evidence type="ECO:0000313" key="1">
    <source>
        <dbReference type="EMBL" id="KZT51568.1"/>
    </source>
</evidence>
<accession>A0A165CWV0</accession>
<organism evidence="1 2">
    <name type="scientific">Calocera cornea HHB12733</name>
    <dbReference type="NCBI Taxonomy" id="1353952"/>
    <lineage>
        <taxon>Eukaryota</taxon>
        <taxon>Fungi</taxon>
        <taxon>Dikarya</taxon>
        <taxon>Basidiomycota</taxon>
        <taxon>Agaricomycotina</taxon>
        <taxon>Dacrymycetes</taxon>
        <taxon>Dacrymycetales</taxon>
        <taxon>Dacrymycetaceae</taxon>
        <taxon>Calocera</taxon>
    </lineage>
</organism>
<evidence type="ECO:0000313" key="2">
    <source>
        <dbReference type="Proteomes" id="UP000076842"/>
    </source>
</evidence>
<sequence length="57" mass="6397">MDRRDNCRRCTRPCEKPSCLAFPLPTFPNLCNTCYLCPLTAAATPASGLMRASLFWN</sequence>
<dbReference type="EMBL" id="KV424101">
    <property type="protein sequence ID" value="KZT51568.1"/>
    <property type="molecule type" value="Genomic_DNA"/>
</dbReference>
<proteinExistence type="predicted"/>
<dbReference type="Proteomes" id="UP000076842">
    <property type="component" value="Unassembled WGS sequence"/>
</dbReference>
<gene>
    <name evidence="1" type="ORF">CALCODRAFT_503331</name>
</gene>
<dbReference type="InParanoid" id="A0A165CWV0"/>
<protein>
    <submittedName>
        <fullName evidence="1">Uncharacterized protein</fullName>
    </submittedName>
</protein>
<keyword evidence="2" id="KW-1185">Reference proteome</keyword>
<dbReference type="AlphaFoldDB" id="A0A165CWV0"/>